<sequence>NQMGGPMMNQMGGRPLQGNGGPVGNNMIMVGGPMNSIVRPMSQIVSPFNQMGPGANQMARMGGPTGPGGNIVGLGNSNIIGAHMGNIIRGPMNQQSPIGNDMPMLDPRMNSSTGSKLHGVSNDPRAASDPRLKNRLMDPREQRMSTKEPSSVGRDTYPVNVRSPNEDDSRFDDGSHDYRSMPGNVKSQDNFRENSSYLHGESTLFSGPGQLKMSRVREEWAPNSDRNIESNESLPSSSVLSPQIHHSNSDEKRARKFDHRNDPRFKRVKRLADQPNRGRMEYSSPLSGEDVRGDIDDRDDPSFNGYSHSKISTRDPRNRNVSPTLPDTLQDFDLPNSSELSVQDPELDLKVKDLFKTIDPTASPFC</sequence>
<feature type="compositionally biased region" description="Basic and acidic residues" evidence="1">
    <location>
        <begin position="126"/>
        <end position="146"/>
    </location>
</feature>
<feature type="region of interest" description="Disordered" evidence="1">
    <location>
        <begin position="1"/>
        <end position="20"/>
    </location>
</feature>
<feature type="non-terminal residue" evidence="2">
    <location>
        <position position="1"/>
    </location>
</feature>
<feature type="region of interest" description="Disordered" evidence="1">
    <location>
        <begin position="95"/>
        <end position="191"/>
    </location>
</feature>
<feature type="region of interest" description="Disordered" evidence="1">
    <location>
        <begin position="216"/>
        <end position="340"/>
    </location>
</feature>
<feature type="compositionally biased region" description="Low complexity" evidence="1">
    <location>
        <begin position="230"/>
        <end position="242"/>
    </location>
</feature>
<evidence type="ECO:0000256" key="1">
    <source>
        <dbReference type="SAM" id="MobiDB-lite"/>
    </source>
</evidence>
<feature type="compositionally biased region" description="Basic and acidic residues" evidence="1">
    <location>
        <begin position="164"/>
        <end position="179"/>
    </location>
</feature>
<proteinExistence type="predicted"/>
<gene>
    <name evidence="2" type="primary">ORF5984</name>
</gene>
<accession>A0A0B6XYT0</accession>
<dbReference type="EMBL" id="HACG01002133">
    <property type="protein sequence ID" value="CEK48998.1"/>
    <property type="molecule type" value="Transcribed_RNA"/>
</dbReference>
<evidence type="ECO:0000313" key="2">
    <source>
        <dbReference type="EMBL" id="CEK48998.1"/>
    </source>
</evidence>
<dbReference type="AlphaFoldDB" id="A0A0B6XYT0"/>
<reference evidence="2" key="1">
    <citation type="submission" date="2014-12" db="EMBL/GenBank/DDBJ databases">
        <title>Insight into the proteome of Arion vulgaris.</title>
        <authorList>
            <person name="Aradska J."/>
            <person name="Bulat T."/>
            <person name="Smidak R."/>
            <person name="Sarate P."/>
            <person name="Gangsoo J."/>
            <person name="Sialana F."/>
            <person name="Bilban M."/>
            <person name="Lubec G."/>
        </authorList>
    </citation>
    <scope>NUCLEOTIDE SEQUENCE</scope>
    <source>
        <tissue evidence="2">Skin</tissue>
    </source>
</reference>
<organism evidence="2">
    <name type="scientific">Arion vulgaris</name>
    <dbReference type="NCBI Taxonomy" id="1028688"/>
    <lineage>
        <taxon>Eukaryota</taxon>
        <taxon>Metazoa</taxon>
        <taxon>Spiralia</taxon>
        <taxon>Lophotrochozoa</taxon>
        <taxon>Mollusca</taxon>
        <taxon>Gastropoda</taxon>
        <taxon>Heterobranchia</taxon>
        <taxon>Euthyneura</taxon>
        <taxon>Panpulmonata</taxon>
        <taxon>Eupulmonata</taxon>
        <taxon>Stylommatophora</taxon>
        <taxon>Helicina</taxon>
        <taxon>Arionoidea</taxon>
        <taxon>Arionidae</taxon>
        <taxon>Arion</taxon>
    </lineage>
</organism>
<name>A0A0B6XYT0_9EUPU</name>
<feature type="compositionally biased region" description="Basic and acidic residues" evidence="1">
    <location>
        <begin position="247"/>
        <end position="280"/>
    </location>
</feature>
<protein>
    <submittedName>
        <fullName evidence="2">Uncharacterized protein</fullName>
    </submittedName>
</protein>
<feature type="compositionally biased region" description="Low complexity" evidence="1">
    <location>
        <begin position="1"/>
        <end position="13"/>
    </location>
</feature>